<organism evidence="4">
    <name type="scientific">Selaginella moellendorffii</name>
    <name type="common">Spikemoss</name>
    <dbReference type="NCBI Taxonomy" id="88036"/>
    <lineage>
        <taxon>Eukaryota</taxon>
        <taxon>Viridiplantae</taxon>
        <taxon>Streptophyta</taxon>
        <taxon>Embryophyta</taxon>
        <taxon>Tracheophyta</taxon>
        <taxon>Lycopodiopsida</taxon>
        <taxon>Selaginellales</taxon>
        <taxon>Selaginellaceae</taxon>
        <taxon>Selaginella</taxon>
    </lineage>
</organism>
<evidence type="ECO:0000256" key="1">
    <source>
        <dbReference type="ARBA" id="ARBA00022634"/>
    </source>
</evidence>
<dbReference type="Pfam" id="PF00817">
    <property type="entry name" value="IMS"/>
    <property type="match status" value="1"/>
</dbReference>
<dbReference type="SUPFAM" id="SSF56672">
    <property type="entry name" value="DNA/RNA polymerases"/>
    <property type="match status" value="1"/>
</dbReference>
<dbReference type="PROSITE" id="PS50173">
    <property type="entry name" value="UMUC"/>
    <property type="match status" value="1"/>
</dbReference>
<dbReference type="eggNOG" id="KOG2095">
    <property type="taxonomic scope" value="Eukaryota"/>
</dbReference>
<keyword evidence="1" id="KW-0237">DNA synthesis</keyword>
<sequence>DVDCFYAQSEILRRPWLRDRPVGVTQKFLVVTSNYVARQLGVPKMVPVDEAKRCCSDLVLINGEDLTPYRYASKLIMEVIKRFGTVEKRGLDECAVDVTEEVLKRVASANPTSFVGHVLGGDLTTQATQGDLLLMVGTQLAAEIRCAVEKETGYQCSCGISHNKMLAKMACSLNKPDKQTCITQSAVNDFIVPLPVRKIPGVGRQTEATLKEMGVETMGDMQSLTLAQLSSKFGDRFGNQLFDACRGHDYSRVQDKGFSKSLSVEDSFKPCSSLDQAKVRLNSSCIRVTSVCLQEILSCLAPDLIARLDEDKAETERTPKTFTVKWKSRGVW</sequence>
<feature type="domain" description="UmuC" evidence="2">
    <location>
        <begin position="1"/>
        <end position="203"/>
    </location>
</feature>
<dbReference type="Gene3D" id="1.10.150.20">
    <property type="entry name" value="5' to 3' exonuclease, C-terminal subdomain"/>
    <property type="match status" value="1"/>
</dbReference>
<dbReference type="HOGENOM" id="CLU_012348_7_0_1"/>
<dbReference type="Gene3D" id="3.40.1170.60">
    <property type="match status" value="1"/>
</dbReference>
<dbReference type="Gene3D" id="3.30.70.270">
    <property type="match status" value="1"/>
</dbReference>
<evidence type="ECO:0000259" key="2">
    <source>
        <dbReference type="PROSITE" id="PS50173"/>
    </source>
</evidence>
<dbReference type="Gramene" id="EFJ31666">
    <property type="protein sequence ID" value="EFJ31666"/>
    <property type="gene ID" value="SELMODRAFT_87859"/>
</dbReference>
<dbReference type="InterPro" id="IPR043128">
    <property type="entry name" value="Rev_trsase/Diguanyl_cyclase"/>
</dbReference>
<dbReference type="KEGG" id="smo:SELMODRAFT_87859"/>
<name>D8R8B0_SELML</name>
<dbReference type="GO" id="GO:0006281">
    <property type="term" value="P:DNA repair"/>
    <property type="evidence" value="ECO:0007669"/>
    <property type="project" value="InterPro"/>
</dbReference>
<dbReference type="Pfam" id="PF21999">
    <property type="entry name" value="IMS_HHH_1"/>
    <property type="match status" value="1"/>
</dbReference>
<dbReference type="STRING" id="88036.D8R8B0"/>
<dbReference type="InterPro" id="IPR053848">
    <property type="entry name" value="IMS_HHH_1"/>
</dbReference>
<reference evidence="3 4" key="1">
    <citation type="journal article" date="2011" name="Science">
        <title>The Selaginella genome identifies genetic changes associated with the evolution of vascular plants.</title>
        <authorList>
            <person name="Banks J.A."/>
            <person name="Nishiyama T."/>
            <person name="Hasebe M."/>
            <person name="Bowman J.L."/>
            <person name="Gribskov M."/>
            <person name="dePamphilis C."/>
            <person name="Albert V.A."/>
            <person name="Aono N."/>
            <person name="Aoyama T."/>
            <person name="Ambrose B.A."/>
            <person name="Ashton N.W."/>
            <person name="Axtell M.J."/>
            <person name="Barker E."/>
            <person name="Barker M.S."/>
            <person name="Bennetzen J.L."/>
            <person name="Bonawitz N.D."/>
            <person name="Chapple C."/>
            <person name="Cheng C."/>
            <person name="Correa L.G."/>
            <person name="Dacre M."/>
            <person name="DeBarry J."/>
            <person name="Dreyer I."/>
            <person name="Elias M."/>
            <person name="Engstrom E.M."/>
            <person name="Estelle M."/>
            <person name="Feng L."/>
            <person name="Finet C."/>
            <person name="Floyd S.K."/>
            <person name="Frommer W.B."/>
            <person name="Fujita T."/>
            <person name="Gramzow L."/>
            <person name="Gutensohn M."/>
            <person name="Harholt J."/>
            <person name="Hattori M."/>
            <person name="Heyl A."/>
            <person name="Hirai T."/>
            <person name="Hiwatashi Y."/>
            <person name="Ishikawa M."/>
            <person name="Iwata M."/>
            <person name="Karol K.G."/>
            <person name="Koehler B."/>
            <person name="Kolukisaoglu U."/>
            <person name="Kubo M."/>
            <person name="Kurata T."/>
            <person name="Lalonde S."/>
            <person name="Li K."/>
            <person name="Li Y."/>
            <person name="Litt A."/>
            <person name="Lyons E."/>
            <person name="Manning G."/>
            <person name="Maruyama T."/>
            <person name="Michael T.P."/>
            <person name="Mikami K."/>
            <person name="Miyazaki S."/>
            <person name="Morinaga S."/>
            <person name="Murata T."/>
            <person name="Mueller-Roeber B."/>
            <person name="Nelson D.R."/>
            <person name="Obara M."/>
            <person name="Oguri Y."/>
            <person name="Olmstead R.G."/>
            <person name="Onodera N."/>
            <person name="Petersen B.L."/>
            <person name="Pils B."/>
            <person name="Prigge M."/>
            <person name="Rensing S.A."/>
            <person name="Riano-Pachon D.M."/>
            <person name="Roberts A.W."/>
            <person name="Sato Y."/>
            <person name="Scheller H.V."/>
            <person name="Schulz B."/>
            <person name="Schulz C."/>
            <person name="Shakirov E.V."/>
            <person name="Shibagaki N."/>
            <person name="Shinohara N."/>
            <person name="Shippen D.E."/>
            <person name="Soerensen I."/>
            <person name="Sotooka R."/>
            <person name="Sugimoto N."/>
            <person name="Sugita M."/>
            <person name="Sumikawa N."/>
            <person name="Tanurdzic M."/>
            <person name="Theissen G."/>
            <person name="Ulvskov P."/>
            <person name="Wakazuki S."/>
            <person name="Weng J.K."/>
            <person name="Willats W.W."/>
            <person name="Wipf D."/>
            <person name="Wolf P.G."/>
            <person name="Yang L."/>
            <person name="Zimmer A.D."/>
            <person name="Zhu Q."/>
            <person name="Mitros T."/>
            <person name="Hellsten U."/>
            <person name="Loque D."/>
            <person name="Otillar R."/>
            <person name="Salamov A."/>
            <person name="Schmutz J."/>
            <person name="Shapiro H."/>
            <person name="Lindquist E."/>
            <person name="Lucas S."/>
            <person name="Rokhsar D."/>
            <person name="Grigoriev I.V."/>
        </authorList>
    </citation>
    <scope>NUCLEOTIDE SEQUENCE [LARGE SCALE GENOMIC DNA]</scope>
</reference>
<dbReference type="GO" id="GO:0003684">
    <property type="term" value="F:damaged DNA binding"/>
    <property type="evidence" value="ECO:0007669"/>
    <property type="project" value="InterPro"/>
</dbReference>
<dbReference type="InterPro" id="IPR036775">
    <property type="entry name" value="DNA_pol_Y-fam_lit_finger_sf"/>
</dbReference>
<dbReference type="Proteomes" id="UP000001514">
    <property type="component" value="Unassembled WGS sequence"/>
</dbReference>
<dbReference type="EMBL" id="GL377573">
    <property type="protein sequence ID" value="EFJ31666.1"/>
    <property type="molecule type" value="Genomic_DNA"/>
</dbReference>
<dbReference type="GO" id="GO:0003887">
    <property type="term" value="F:DNA-directed DNA polymerase activity"/>
    <property type="evidence" value="ECO:0007669"/>
    <property type="project" value="InterPro"/>
</dbReference>
<dbReference type="PANTHER" id="PTHR46404">
    <property type="entry name" value="DNA POLYMERASE IOTA"/>
    <property type="match status" value="1"/>
</dbReference>
<dbReference type="InterPro" id="IPR043502">
    <property type="entry name" value="DNA/RNA_pol_sf"/>
</dbReference>
<evidence type="ECO:0000313" key="3">
    <source>
        <dbReference type="EMBL" id="EFJ31666.1"/>
    </source>
</evidence>
<dbReference type="InterPro" id="IPR001126">
    <property type="entry name" value="UmuC"/>
</dbReference>
<evidence type="ECO:0000313" key="4">
    <source>
        <dbReference type="Proteomes" id="UP000001514"/>
    </source>
</evidence>
<proteinExistence type="predicted"/>
<protein>
    <recommendedName>
        <fullName evidence="2">UmuC domain-containing protein</fullName>
    </recommendedName>
</protein>
<dbReference type="AlphaFoldDB" id="D8R8B0"/>
<keyword evidence="4" id="KW-1185">Reference proteome</keyword>
<accession>D8R8B0</accession>
<gene>
    <name evidence="3" type="ORF">SELMODRAFT_87859</name>
</gene>
<feature type="non-terminal residue" evidence="3">
    <location>
        <position position="1"/>
    </location>
</feature>
<dbReference type="Gene3D" id="3.30.1490.100">
    <property type="entry name" value="DNA polymerase, Y-family, little finger domain"/>
    <property type="match status" value="1"/>
</dbReference>
<dbReference type="InParanoid" id="D8R8B0"/>
<dbReference type="PANTHER" id="PTHR46404:SF1">
    <property type="entry name" value="DNA POLYMERASE IOTA"/>
    <property type="match status" value="1"/>
</dbReference>